<keyword evidence="3" id="KW-1185">Reference proteome</keyword>
<dbReference type="PANTHER" id="PTHR36578">
    <property type="entry name" value="CHROMOSOME 15, WHOLE GENOME SHOTGUN SEQUENCE"/>
    <property type="match status" value="1"/>
</dbReference>
<sequence length="380" mass="40287">MRAAVLLPFAIGLAAAGPVHKRQTMDFAAISDELADDIAAIDPADLGPVDPVVQATTVADATSAYDATSAIAAATSAVTAVVEKRSACATYSGAGPVVTSSPSAWVSDPALTTLALQAATPTNYVAASNFQNLQGAAQQMGYLTVHTLDEYSPAACAAYCDSEDLCQGFNVYLERDPSAEPSCTDGGDPDSITTIACTLYSFHVAASKATNTGQWRDNFHVVITGSNGYNKADTKLSSPTMTTIDGFKAPQDFGDAAVNAPKYNGFDSYITYKTYTDAYDPRICAKACTTQTKYNKDTAVDGEYKACNYFVAYVLAKNDEPKGLFCSLYSLPWSSTYAVNTGYYDGSDHYTIYNSLAYTVDGDLDFGNNAAIEDFVYTDA</sequence>
<feature type="signal peptide" evidence="1">
    <location>
        <begin position="1"/>
        <end position="16"/>
    </location>
</feature>
<feature type="chain" id="PRO_5046306766" evidence="1">
    <location>
        <begin position="17"/>
        <end position="380"/>
    </location>
</feature>
<dbReference type="Proteomes" id="UP001521116">
    <property type="component" value="Unassembled WGS sequence"/>
</dbReference>
<accession>A0ABR3TAF5</accession>
<reference evidence="2 3" key="1">
    <citation type="submission" date="2024-02" db="EMBL/GenBank/DDBJ databases">
        <title>De novo assembly and annotation of 12 fungi associated with fruit tree decline syndrome in Ontario, Canada.</title>
        <authorList>
            <person name="Sulman M."/>
            <person name="Ellouze W."/>
            <person name="Ilyukhin E."/>
        </authorList>
    </citation>
    <scope>NUCLEOTIDE SEQUENCE [LARGE SCALE GENOMIC DNA]</scope>
    <source>
        <strain evidence="2 3">M1-105</strain>
    </source>
</reference>
<dbReference type="PANTHER" id="PTHR36578:SF1">
    <property type="entry name" value="APPLE DOMAIN-CONTAINING PROTEIN"/>
    <property type="match status" value="1"/>
</dbReference>
<evidence type="ECO:0000256" key="1">
    <source>
        <dbReference type="SAM" id="SignalP"/>
    </source>
</evidence>
<dbReference type="EMBL" id="JAJVDC020000006">
    <property type="protein sequence ID" value="KAL1636467.1"/>
    <property type="molecule type" value="Genomic_DNA"/>
</dbReference>
<gene>
    <name evidence="2" type="ORF">SLS56_001050</name>
</gene>
<evidence type="ECO:0000313" key="3">
    <source>
        <dbReference type="Proteomes" id="UP001521116"/>
    </source>
</evidence>
<evidence type="ECO:0000313" key="2">
    <source>
        <dbReference type="EMBL" id="KAL1636467.1"/>
    </source>
</evidence>
<proteinExistence type="predicted"/>
<name>A0ABR3TAF5_9PEZI</name>
<comment type="caution">
    <text evidence="2">The sequence shown here is derived from an EMBL/GenBank/DDBJ whole genome shotgun (WGS) entry which is preliminary data.</text>
</comment>
<protein>
    <submittedName>
        <fullName evidence="2">Uncharacterized protein</fullName>
    </submittedName>
</protein>
<keyword evidence="1" id="KW-0732">Signal</keyword>
<organism evidence="2 3">
    <name type="scientific">Neofusicoccum ribis</name>
    <dbReference type="NCBI Taxonomy" id="45134"/>
    <lineage>
        <taxon>Eukaryota</taxon>
        <taxon>Fungi</taxon>
        <taxon>Dikarya</taxon>
        <taxon>Ascomycota</taxon>
        <taxon>Pezizomycotina</taxon>
        <taxon>Dothideomycetes</taxon>
        <taxon>Dothideomycetes incertae sedis</taxon>
        <taxon>Botryosphaeriales</taxon>
        <taxon>Botryosphaeriaceae</taxon>
        <taxon>Neofusicoccum</taxon>
    </lineage>
</organism>